<reference evidence="3" key="1">
    <citation type="submission" date="2016-11" db="UniProtKB">
        <authorList>
            <consortium name="WormBaseParasite"/>
        </authorList>
    </citation>
    <scope>IDENTIFICATION</scope>
</reference>
<feature type="compositionally biased region" description="Polar residues" evidence="1">
    <location>
        <begin position="147"/>
        <end position="159"/>
    </location>
</feature>
<name>A0A1I7XJ59_HETBA</name>
<dbReference type="WBParaSite" id="Hba_17555">
    <property type="protein sequence ID" value="Hba_17555"/>
    <property type="gene ID" value="Hba_17555"/>
</dbReference>
<feature type="region of interest" description="Disordered" evidence="1">
    <location>
        <begin position="119"/>
        <end position="171"/>
    </location>
</feature>
<dbReference type="AlphaFoldDB" id="A0A1I7XJ59"/>
<accession>A0A1I7XJ59</accession>
<protein>
    <submittedName>
        <fullName evidence="3">Clathrin assembly protein</fullName>
    </submittedName>
</protein>
<organism evidence="2 3">
    <name type="scientific">Heterorhabditis bacteriophora</name>
    <name type="common">Entomopathogenic nematode worm</name>
    <dbReference type="NCBI Taxonomy" id="37862"/>
    <lineage>
        <taxon>Eukaryota</taxon>
        <taxon>Metazoa</taxon>
        <taxon>Ecdysozoa</taxon>
        <taxon>Nematoda</taxon>
        <taxon>Chromadorea</taxon>
        <taxon>Rhabditida</taxon>
        <taxon>Rhabditina</taxon>
        <taxon>Rhabditomorpha</taxon>
        <taxon>Strongyloidea</taxon>
        <taxon>Heterorhabditidae</taxon>
        <taxon>Heterorhabditis</taxon>
    </lineage>
</organism>
<evidence type="ECO:0000313" key="3">
    <source>
        <dbReference type="WBParaSite" id="Hba_17555"/>
    </source>
</evidence>
<evidence type="ECO:0000256" key="1">
    <source>
        <dbReference type="SAM" id="MobiDB-lite"/>
    </source>
</evidence>
<sequence length="171" mass="18613">MINVSVSVLLERELARDEAQHVEIVAEIKLVEKAFCDLQTAFKTDEAIKTLKELPDLIRPMARNDLFDDTPLGFPSTSFQQIKSCPSVDPFNGSIAHIDPFAQADPFISTPASEIISLKLAPPPPRPAPPKSTTRQTPINEDPFANTDPQAGNNQSASSGFADFSNFGAFN</sequence>
<proteinExistence type="predicted"/>
<feature type="compositionally biased region" description="Pro residues" evidence="1">
    <location>
        <begin position="121"/>
        <end position="130"/>
    </location>
</feature>
<dbReference type="Proteomes" id="UP000095283">
    <property type="component" value="Unplaced"/>
</dbReference>
<keyword evidence="2" id="KW-1185">Reference proteome</keyword>
<evidence type="ECO:0000313" key="2">
    <source>
        <dbReference type="Proteomes" id="UP000095283"/>
    </source>
</evidence>